<sequence length="465" mass="48796">MANINVIVKRKQFLWAGGVALALAAAVGVGWYVSQDSESEPTQASEPAPDMTGVVDNTFGERATENAITQTQVAQAEINKQFSSLRQEIDMLSKAHQEDQKRISTLEDENRKLNNQTGGDGSPTPGSTTPGATAIPPLAAGVTPEGEPMPSAFPPAPGGPVPPPTAFYPGRGAVPPPVVDYTPVPVPGQLYRKVLRPKDAGKPKKKYPYIPTGSFAKSILIEGADANASVTGNTATVPMQVRLTGRIEMPNSKTYDATGCFISMEAYGDVSSERAIVRTRKISCIRGDDIIDQDIDGHVSFMGKNGVKGEVVMRNGKILGFAWGAGFLDGLGEGAGRAAQPTVGLGATASMGAGDIAKSALGGGASKAASTLSDYYIKRAEQYHPVIPIGAGNEVTVVFQEGFQMKTIEEVAAEKESRQQAQTDGGDQSKSGQNLNGFNTDQMLNHLGKVDPAQFGLGTSTTGER</sequence>
<dbReference type="AlphaFoldDB" id="A0A830ZXF6"/>
<evidence type="ECO:0000256" key="1">
    <source>
        <dbReference type="SAM" id="MobiDB-lite"/>
    </source>
</evidence>
<evidence type="ECO:0000313" key="3">
    <source>
        <dbReference type="EMBL" id="BCG07136.1"/>
    </source>
</evidence>
<gene>
    <name evidence="5" type="primary">traB</name>
</gene>
<dbReference type="NCBIfam" id="NF010289">
    <property type="entry name" value="PRK13729.1"/>
    <property type="match status" value="1"/>
</dbReference>
<feature type="compositionally biased region" description="Pro residues" evidence="1">
    <location>
        <begin position="151"/>
        <end position="166"/>
    </location>
</feature>
<feature type="compositionally biased region" description="Low complexity" evidence="1">
    <location>
        <begin position="122"/>
        <end position="137"/>
    </location>
</feature>
<keyword evidence="2" id="KW-0472">Membrane</keyword>
<feature type="region of interest" description="Disordered" evidence="1">
    <location>
        <begin position="107"/>
        <end position="168"/>
    </location>
</feature>
<dbReference type="CDD" id="cd16430">
    <property type="entry name" value="TraB"/>
    <property type="match status" value="1"/>
</dbReference>
<keyword evidence="5" id="KW-0614">Plasmid</keyword>
<dbReference type="EMBL" id="LC605996">
    <property type="protein sequence ID" value="BCT02850.1"/>
    <property type="molecule type" value="Genomic_DNA"/>
</dbReference>
<keyword evidence="2" id="KW-1133">Transmembrane helix</keyword>
<geneLocation type="plasmid" evidence="3">
    <name>pSm10-1</name>
</geneLocation>
<reference evidence="5" key="1">
    <citation type="journal article" date="2021" name="J Glob Antimicrob Resist">
        <title>Genomic characterization and epidemiology of nosocomial Serratia marcescens isolates resistant to ceftazidime and their plasmids mediating rare blaTEM-61.</title>
        <authorList>
            <person name="Hayashi W."/>
            <person name="Yoshida S."/>
            <person name="Izumi K."/>
            <person name="Koide S."/>
            <person name="Soga E."/>
            <person name="Takizawa S."/>
            <person name="Arakawa Y."/>
            <person name="Nagano Y."/>
            <person name="Nagano N."/>
        </authorList>
    </citation>
    <scope>NUCLEOTIDE SEQUENCE</scope>
    <source>
        <strain evidence="3">Sm10</strain>
        <strain evidence="4">Sm2</strain>
        <strain evidence="5">Sm3</strain>
        <plasmid evidence="3">pSm10-1</plasmid>
        <plasmid evidence="4">pSm2-1</plasmid>
        <plasmid evidence="5">pSm3-1</plasmid>
    </source>
</reference>
<feature type="transmembrane region" description="Helical" evidence="2">
    <location>
        <begin position="12"/>
        <end position="33"/>
    </location>
</feature>
<dbReference type="RefSeq" id="WP_038883530.1">
    <property type="nucleotide sequence ID" value="NZ_CP109825.1"/>
</dbReference>
<feature type="region of interest" description="Disordered" evidence="1">
    <location>
        <begin position="413"/>
        <end position="443"/>
    </location>
</feature>
<accession>A0A830ZXF6</accession>
<name>A0A830ZXF6_SERMA</name>
<protein>
    <submittedName>
        <fullName evidence="5">F-type conjugal transfer pilus assembly protein</fullName>
    </submittedName>
</protein>
<dbReference type="Pfam" id="PF03743">
    <property type="entry name" value="TrbI"/>
    <property type="match status" value="1"/>
</dbReference>
<evidence type="ECO:0000313" key="5">
    <source>
        <dbReference type="EMBL" id="BCT02850.1"/>
    </source>
</evidence>
<dbReference type="InterPro" id="IPR005498">
    <property type="entry name" value="T4SS_VirB10/TraB/TrbI"/>
</dbReference>
<geneLocation type="plasmid" evidence="4">
    <name>pSm2-1</name>
</geneLocation>
<evidence type="ECO:0000256" key="2">
    <source>
        <dbReference type="SAM" id="Phobius"/>
    </source>
</evidence>
<feature type="compositionally biased region" description="Polar residues" evidence="1">
    <location>
        <begin position="419"/>
        <end position="443"/>
    </location>
</feature>
<keyword evidence="2" id="KW-0812">Transmembrane</keyword>
<dbReference type="EMBL" id="LC545852">
    <property type="protein sequence ID" value="BCG07136.1"/>
    <property type="molecule type" value="Genomic_DNA"/>
</dbReference>
<geneLocation type="plasmid" evidence="5">
    <name>pSm3-1</name>
</geneLocation>
<evidence type="ECO:0000313" key="4">
    <source>
        <dbReference type="EMBL" id="BCT02758.1"/>
    </source>
</evidence>
<proteinExistence type="predicted"/>
<organism evidence="5">
    <name type="scientific">Serratia marcescens</name>
    <dbReference type="NCBI Taxonomy" id="615"/>
    <lineage>
        <taxon>Bacteria</taxon>
        <taxon>Pseudomonadati</taxon>
        <taxon>Pseudomonadota</taxon>
        <taxon>Gammaproteobacteria</taxon>
        <taxon>Enterobacterales</taxon>
        <taxon>Yersiniaceae</taxon>
        <taxon>Serratia</taxon>
    </lineage>
</organism>
<dbReference type="EMBL" id="LC605646">
    <property type="protein sequence ID" value="BCT02758.1"/>
    <property type="molecule type" value="Genomic_DNA"/>
</dbReference>